<dbReference type="EMBL" id="LNYA01000034">
    <property type="protein sequence ID" value="KTC94249.1"/>
    <property type="molecule type" value="Genomic_DNA"/>
</dbReference>
<gene>
    <name evidence="2" type="ORF">Lery_2416</name>
</gene>
<accession>A0A0W0TF93</accession>
<evidence type="ECO:0000256" key="1">
    <source>
        <dbReference type="SAM" id="SignalP"/>
    </source>
</evidence>
<dbReference type="InterPro" id="IPR025294">
    <property type="entry name" value="DUF4156"/>
</dbReference>
<feature type="signal peptide" evidence="1">
    <location>
        <begin position="1"/>
        <end position="25"/>
    </location>
</feature>
<dbReference type="PATRIC" id="fig|448.7.peg.2537"/>
<organism evidence="2 3">
    <name type="scientific">Legionella erythra</name>
    <dbReference type="NCBI Taxonomy" id="448"/>
    <lineage>
        <taxon>Bacteria</taxon>
        <taxon>Pseudomonadati</taxon>
        <taxon>Pseudomonadota</taxon>
        <taxon>Gammaproteobacteria</taxon>
        <taxon>Legionellales</taxon>
        <taxon>Legionellaceae</taxon>
        <taxon>Legionella</taxon>
    </lineage>
</organism>
<keyword evidence="1" id="KW-0732">Signal</keyword>
<sequence length="128" mass="14409">MAHFLMKRTYLFLVPALLMSCSYNARLTPEGEKVSLLQSGKPSKRCAFLGEVSAYDRNGMSQSYQSHEHLIQDELNILRNKAALLGANTLFVTKHQQTYEGNPKNDFVAEHGMVGKAYQCKTTKQLPL</sequence>
<evidence type="ECO:0000313" key="2">
    <source>
        <dbReference type="EMBL" id="KTC94249.1"/>
    </source>
</evidence>
<dbReference type="Pfam" id="PF13698">
    <property type="entry name" value="DUF4156"/>
    <property type="match status" value="1"/>
</dbReference>
<keyword evidence="3" id="KW-1185">Reference proteome</keyword>
<name>A0A0W0TF93_LEGER</name>
<keyword evidence="2" id="KW-0449">Lipoprotein</keyword>
<dbReference type="STRING" id="448.Lery_2416"/>
<reference evidence="2 3" key="1">
    <citation type="submission" date="2015-11" db="EMBL/GenBank/DDBJ databases">
        <title>Genomic analysis of 38 Legionella species identifies large and diverse effector repertoires.</title>
        <authorList>
            <person name="Burstein D."/>
            <person name="Amaro F."/>
            <person name="Zusman T."/>
            <person name="Lifshitz Z."/>
            <person name="Cohen O."/>
            <person name="Gilbert J.A."/>
            <person name="Pupko T."/>
            <person name="Shuman H.A."/>
            <person name="Segal G."/>
        </authorList>
    </citation>
    <scope>NUCLEOTIDE SEQUENCE [LARGE SCALE GENOMIC DNA]</scope>
    <source>
        <strain evidence="2 3">SE-32A-C8</strain>
    </source>
</reference>
<evidence type="ECO:0000313" key="3">
    <source>
        <dbReference type="Proteomes" id="UP000054773"/>
    </source>
</evidence>
<dbReference type="AlphaFoldDB" id="A0A0W0TF93"/>
<protein>
    <submittedName>
        <fullName evidence="2">Putative outer membrane lipoprotein</fullName>
    </submittedName>
</protein>
<proteinExistence type="predicted"/>
<comment type="caution">
    <text evidence="2">The sequence shown here is derived from an EMBL/GenBank/DDBJ whole genome shotgun (WGS) entry which is preliminary data.</text>
</comment>
<dbReference type="RefSeq" id="WP_058527522.1">
    <property type="nucleotide sequence ID" value="NZ_CAAAHY010000003.1"/>
</dbReference>
<dbReference type="Proteomes" id="UP000054773">
    <property type="component" value="Unassembled WGS sequence"/>
</dbReference>
<dbReference type="PROSITE" id="PS51257">
    <property type="entry name" value="PROKAR_LIPOPROTEIN"/>
    <property type="match status" value="1"/>
</dbReference>
<dbReference type="OrthoDB" id="5644684at2"/>
<feature type="chain" id="PRO_5006912942" evidence="1">
    <location>
        <begin position="26"/>
        <end position="128"/>
    </location>
</feature>